<evidence type="ECO:0000256" key="5">
    <source>
        <dbReference type="ARBA" id="ARBA00023136"/>
    </source>
</evidence>
<proteinExistence type="predicted"/>
<dbReference type="EMBL" id="JAUSTI010000007">
    <property type="protein sequence ID" value="MDQ0171616.1"/>
    <property type="molecule type" value="Genomic_DNA"/>
</dbReference>
<dbReference type="PANTHER" id="PTHR30086:SF20">
    <property type="entry name" value="ARGININE EXPORTER PROTEIN ARGO-RELATED"/>
    <property type="match status" value="1"/>
</dbReference>
<sequence length="195" mass="21756">MFIIPLLIYAIVSSFSPGPNNIIAMTSGRDHGFSKTLPFIGGVALSCMIIMILSSYFSLMLHQFIPTVRPILNLLGCMYMLYLAVKVMLSHSKKNNALRTSPYSFRFGCVLQFINPKVIIYGLTAISMFVIPLGHSHHHLILFSLLLTLIGISANMTWALCGSLFQNLLLRHERIFNMLMGVMLIFSAVSILVSK</sequence>
<organism evidence="7 8">
    <name type="scientific">Paenibacillus tundrae</name>
    <dbReference type="NCBI Taxonomy" id="528187"/>
    <lineage>
        <taxon>Bacteria</taxon>
        <taxon>Bacillati</taxon>
        <taxon>Bacillota</taxon>
        <taxon>Bacilli</taxon>
        <taxon>Bacillales</taxon>
        <taxon>Paenibacillaceae</taxon>
        <taxon>Paenibacillus</taxon>
    </lineage>
</organism>
<dbReference type="Proteomes" id="UP001233836">
    <property type="component" value="Unassembled WGS sequence"/>
</dbReference>
<evidence type="ECO:0000256" key="1">
    <source>
        <dbReference type="ARBA" id="ARBA00004651"/>
    </source>
</evidence>
<dbReference type="Pfam" id="PF01810">
    <property type="entry name" value="LysE"/>
    <property type="match status" value="1"/>
</dbReference>
<feature type="transmembrane region" description="Helical" evidence="6">
    <location>
        <begin position="175"/>
        <end position="193"/>
    </location>
</feature>
<evidence type="ECO:0000256" key="6">
    <source>
        <dbReference type="SAM" id="Phobius"/>
    </source>
</evidence>
<comment type="subcellular location">
    <subcellularLocation>
        <location evidence="1">Cell membrane</location>
        <topology evidence="1">Multi-pass membrane protein</topology>
    </subcellularLocation>
</comment>
<evidence type="ECO:0000313" key="7">
    <source>
        <dbReference type="EMBL" id="MDQ0171616.1"/>
    </source>
</evidence>
<evidence type="ECO:0000256" key="3">
    <source>
        <dbReference type="ARBA" id="ARBA00022692"/>
    </source>
</evidence>
<feature type="transmembrane region" description="Helical" evidence="6">
    <location>
        <begin position="140"/>
        <end position="163"/>
    </location>
</feature>
<keyword evidence="2" id="KW-1003">Cell membrane</keyword>
<evidence type="ECO:0000313" key="8">
    <source>
        <dbReference type="Proteomes" id="UP001233836"/>
    </source>
</evidence>
<name>A0ABT9WEH6_9BACL</name>
<evidence type="ECO:0000256" key="2">
    <source>
        <dbReference type="ARBA" id="ARBA00022475"/>
    </source>
</evidence>
<reference evidence="7 8" key="1">
    <citation type="submission" date="2023-07" db="EMBL/GenBank/DDBJ databases">
        <title>Sorghum-associated microbial communities from plants grown in Nebraska, USA.</title>
        <authorList>
            <person name="Schachtman D."/>
        </authorList>
    </citation>
    <scope>NUCLEOTIDE SEQUENCE [LARGE SCALE GENOMIC DNA]</scope>
    <source>
        <strain evidence="7 8">DS1314</strain>
    </source>
</reference>
<keyword evidence="8" id="KW-1185">Reference proteome</keyword>
<keyword evidence="5 6" id="KW-0472">Membrane</keyword>
<gene>
    <name evidence="7" type="ORF">J2T19_003078</name>
</gene>
<keyword evidence="3 6" id="KW-0812">Transmembrane</keyword>
<comment type="caution">
    <text evidence="7">The sequence shown here is derived from an EMBL/GenBank/DDBJ whole genome shotgun (WGS) entry which is preliminary data.</text>
</comment>
<evidence type="ECO:0000256" key="4">
    <source>
        <dbReference type="ARBA" id="ARBA00022989"/>
    </source>
</evidence>
<protein>
    <submittedName>
        <fullName evidence="7">Threonine/homoserine/homoserine lactone efflux protein</fullName>
    </submittedName>
</protein>
<feature type="transmembrane region" description="Helical" evidence="6">
    <location>
        <begin position="37"/>
        <end position="59"/>
    </location>
</feature>
<dbReference type="InterPro" id="IPR001123">
    <property type="entry name" value="LeuE-type"/>
</dbReference>
<feature type="transmembrane region" description="Helical" evidence="6">
    <location>
        <begin position="110"/>
        <end position="134"/>
    </location>
</feature>
<accession>A0ABT9WEH6</accession>
<feature type="transmembrane region" description="Helical" evidence="6">
    <location>
        <begin position="71"/>
        <end position="89"/>
    </location>
</feature>
<feature type="transmembrane region" description="Helical" evidence="6">
    <location>
        <begin position="6"/>
        <end position="25"/>
    </location>
</feature>
<dbReference type="PANTHER" id="PTHR30086">
    <property type="entry name" value="ARGININE EXPORTER PROTEIN ARGO"/>
    <property type="match status" value="1"/>
</dbReference>
<keyword evidence="4 6" id="KW-1133">Transmembrane helix</keyword>